<evidence type="ECO:0000313" key="4">
    <source>
        <dbReference type="Proteomes" id="UP000275281"/>
    </source>
</evidence>
<feature type="domain" description="HTH LytTR-type" evidence="2">
    <location>
        <begin position="162"/>
        <end position="257"/>
    </location>
</feature>
<organism evidence="3 4">
    <name type="scientific">Alteromonas sediminis</name>
    <dbReference type="NCBI Taxonomy" id="2259342"/>
    <lineage>
        <taxon>Bacteria</taxon>
        <taxon>Pseudomonadati</taxon>
        <taxon>Pseudomonadota</taxon>
        <taxon>Gammaproteobacteria</taxon>
        <taxon>Alteromonadales</taxon>
        <taxon>Alteromonadaceae</taxon>
        <taxon>Alteromonas/Salinimonas group</taxon>
        <taxon>Alteromonas</taxon>
    </lineage>
</organism>
<accession>A0A3N5XY11</accession>
<dbReference type="EMBL" id="RPOK01000004">
    <property type="protein sequence ID" value="RPJ65772.1"/>
    <property type="molecule type" value="Genomic_DNA"/>
</dbReference>
<dbReference type="Proteomes" id="UP000275281">
    <property type="component" value="Unassembled WGS sequence"/>
</dbReference>
<gene>
    <name evidence="3" type="ORF">DRW07_13230</name>
</gene>
<name>A0A3N5XY11_9ALTE</name>
<dbReference type="PROSITE" id="PS50930">
    <property type="entry name" value="HTH_LYTTR"/>
    <property type="match status" value="1"/>
</dbReference>
<dbReference type="SMART" id="SM00850">
    <property type="entry name" value="LytTR"/>
    <property type="match status" value="1"/>
</dbReference>
<dbReference type="PANTHER" id="PTHR37299:SF1">
    <property type="entry name" value="STAGE 0 SPORULATION PROTEIN A HOMOLOG"/>
    <property type="match status" value="1"/>
</dbReference>
<keyword evidence="1" id="KW-0902">Two-component regulatory system</keyword>
<proteinExistence type="predicted"/>
<dbReference type="RefSeq" id="WP_124028403.1">
    <property type="nucleotide sequence ID" value="NZ_JBHRSN010000007.1"/>
</dbReference>
<dbReference type="InterPro" id="IPR007492">
    <property type="entry name" value="LytTR_DNA-bd_dom"/>
</dbReference>
<dbReference type="PANTHER" id="PTHR37299">
    <property type="entry name" value="TRANSCRIPTIONAL REGULATOR-RELATED"/>
    <property type="match status" value="1"/>
</dbReference>
<reference evidence="3 4" key="1">
    <citation type="submission" date="2018-11" db="EMBL/GenBank/DDBJ databases">
        <authorList>
            <person name="Ye M.-Q."/>
            <person name="Du Z.-J."/>
        </authorList>
    </citation>
    <scope>NUCLEOTIDE SEQUENCE [LARGE SCALE GENOMIC DNA]</scope>
    <source>
        <strain evidence="3 4">U0105</strain>
    </source>
</reference>
<dbReference type="GO" id="GO:0000156">
    <property type="term" value="F:phosphorelay response regulator activity"/>
    <property type="evidence" value="ECO:0007669"/>
    <property type="project" value="InterPro"/>
</dbReference>
<dbReference type="InterPro" id="IPR011006">
    <property type="entry name" value="CheY-like_superfamily"/>
</dbReference>
<evidence type="ECO:0000313" key="3">
    <source>
        <dbReference type="EMBL" id="RPJ65772.1"/>
    </source>
</evidence>
<dbReference type="Gene3D" id="2.40.50.1020">
    <property type="entry name" value="LytTr DNA-binding domain"/>
    <property type="match status" value="1"/>
</dbReference>
<evidence type="ECO:0000256" key="1">
    <source>
        <dbReference type="ARBA" id="ARBA00023012"/>
    </source>
</evidence>
<protein>
    <recommendedName>
        <fullName evidence="2">HTH LytTR-type domain-containing protein</fullName>
    </recommendedName>
</protein>
<dbReference type="InterPro" id="IPR046947">
    <property type="entry name" value="LytR-like"/>
</dbReference>
<evidence type="ECO:0000259" key="2">
    <source>
        <dbReference type="PROSITE" id="PS50930"/>
    </source>
</evidence>
<comment type="caution">
    <text evidence="3">The sequence shown here is derived from an EMBL/GenBank/DDBJ whole genome shotgun (WGS) entry which is preliminary data.</text>
</comment>
<sequence length="265" mass="29261">MPDIDAVLLGKESETLATQIACVDSAQQFQIKVAASFEAVEQCIDKQNADSSVLFLSGDDVLHHVKNASDFVQVVVVSELKERASELLSLGATDFLPLPLSSARLHRCLDHFAQLVSLRAAKQQNDRIDALLRRKNGMSIAAFLSALENLKSSSLNELCSTLCVKSGSDWIRLNLEEILWFEAAGDYVCIYTQSGSHIVCRPLKQFENELCGDTFKRVSRSVIVNLANVKGFTQCHNGGLQANIQGDHQVKVGRRYRHTLDMVSP</sequence>
<dbReference type="Pfam" id="PF04397">
    <property type="entry name" value="LytTR"/>
    <property type="match status" value="1"/>
</dbReference>
<keyword evidence="4" id="KW-1185">Reference proteome</keyword>
<dbReference type="GO" id="GO:0003677">
    <property type="term" value="F:DNA binding"/>
    <property type="evidence" value="ECO:0007669"/>
    <property type="project" value="InterPro"/>
</dbReference>
<dbReference type="OrthoDB" id="6328817at2"/>
<dbReference type="AlphaFoldDB" id="A0A3N5XY11"/>
<dbReference type="SUPFAM" id="SSF52172">
    <property type="entry name" value="CheY-like"/>
    <property type="match status" value="1"/>
</dbReference>